<dbReference type="EMBL" id="JAPFFM010000019">
    <property type="protein sequence ID" value="KAJ6688669.1"/>
    <property type="molecule type" value="Genomic_DNA"/>
</dbReference>
<proteinExistence type="predicted"/>
<organism evidence="1 2">
    <name type="scientific">Salix koriyanagi</name>
    <dbReference type="NCBI Taxonomy" id="2511006"/>
    <lineage>
        <taxon>Eukaryota</taxon>
        <taxon>Viridiplantae</taxon>
        <taxon>Streptophyta</taxon>
        <taxon>Embryophyta</taxon>
        <taxon>Tracheophyta</taxon>
        <taxon>Spermatophyta</taxon>
        <taxon>Magnoliopsida</taxon>
        <taxon>eudicotyledons</taxon>
        <taxon>Gunneridae</taxon>
        <taxon>Pentapetalae</taxon>
        <taxon>rosids</taxon>
        <taxon>fabids</taxon>
        <taxon>Malpighiales</taxon>
        <taxon>Salicaceae</taxon>
        <taxon>Saliceae</taxon>
        <taxon>Salix</taxon>
    </lineage>
</organism>
<reference evidence="1" key="1">
    <citation type="submission" date="2022-11" db="EMBL/GenBank/DDBJ databases">
        <authorList>
            <person name="Hyden B.L."/>
            <person name="Feng K."/>
            <person name="Yates T."/>
            <person name="Jawdy S."/>
            <person name="Smart L.B."/>
            <person name="Muchero W."/>
        </authorList>
    </citation>
    <scope>NUCLEOTIDE SEQUENCE</scope>
    <source>
        <tissue evidence="1">Shoot tip</tissue>
    </source>
</reference>
<protein>
    <submittedName>
        <fullName evidence="1">Uncharacterized protein</fullName>
    </submittedName>
</protein>
<sequence length="155" mass="17356">MVYNISSADILPGLLQHAGEDGLLAKFPATTKILLELVLYLEYETGKNCKNHVHEPFWSSLLECRRGILAQIKAIPNISGDEGIVGKCNSPRIITRNLHGVRLPAISSASVEIDVTYLICTWSRYLKCIGGTPFKCSCRWIIQPWCINLKNKLKM</sequence>
<reference evidence="1" key="2">
    <citation type="journal article" date="2023" name="Int. J. Mol. Sci.">
        <title>De Novo Assembly and Annotation of 11 Diverse Shrub Willow (Salix) Genomes Reveals Novel Gene Organization in Sex-Linked Regions.</title>
        <authorList>
            <person name="Hyden B."/>
            <person name="Feng K."/>
            <person name="Yates T.B."/>
            <person name="Jawdy S."/>
            <person name="Cereghino C."/>
            <person name="Smart L.B."/>
            <person name="Muchero W."/>
        </authorList>
    </citation>
    <scope>NUCLEOTIDE SEQUENCE</scope>
    <source>
        <tissue evidence="1">Shoot tip</tissue>
    </source>
</reference>
<gene>
    <name evidence="1" type="ORF">OIU74_017222</name>
</gene>
<evidence type="ECO:0000313" key="1">
    <source>
        <dbReference type="EMBL" id="KAJ6688669.1"/>
    </source>
</evidence>
<keyword evidence="2" id="KW-1185">Reference proteome</keyword>
<accession>A0A9Q0SSQ6</accession>
<dbReference type="AlphaFoldDB" id="A0A9Q0SSQ6"/>
<name>A0A9Q0SSQ6_9ROSI</name>
<evidence type="ECO:0000313" key="2">
    <source>
        <dbReference type="Proteomes" id="UP001151752"/>
    </source>
</evidence>
<dbReference type="Proteomes" id="UP001151752">
    <property type="component" value="Chromosome 15W"/>
</dbReference>
<comment type="caution">
    <text evidence="1">The sequence shown here is derived from an EMBL/GenBank/DDBJ whole genome shotgun (WGS) entry which is preliminary data.</text>
</comment>